<reference evidence="1 2" key="1">
    <citation type="submission" date="2018-03" db="EMBL/GenBank/DDBJ databases">
        <title>Genomic Encyclopedia of Type Strains, Phase III (KMG-III): the genomes of soil and plant-associated and newly described type strains.</title>
        <authorList>
            <person name="Whitman W."/>
        </authorList>
    </citation>
    <scope>NUCLEOTIDE SEQUENCE [LARGE SCALE GENOMIC DNA]</scope>
    <source>
        <strain evidence="1 2">CGMCC 1.12700</strain>
    </source>
</reference>
<sequence>MKKFLLFLILPLLVSCRQKLSGENEVAFSRSREQVEKMLNETEKANLDKALRVLSLEAMRRKWEDPESYKGKSFDRITLDLVDGLTYTAVVTLAEDILKRRNKKEMALAAQEIDSLNQVKTDFENIKRQLSVFRISSVTLVQAECFGEMVPQLEVDFQYTGNAPLRGAQTVACEVRKKSTNMAINTRSATFGSSESILEPGAYRREQIPLSSTREDNPLLRRMPAHPVANPNLANYDLELNLEVQALTINGKTVTLPKTDLAQIEVRIRSFKEKLEDLKTMRGSLHELELTSN</sequence>
<gene>
    <name evidence="1" type="ORF">B0I18_105200</name>
</gene>
<evidence type="ECO:0000313" key="1">
    <source>
        <dbReference type="EMBL" id="PSK91615.1"/>
    </source>
</evidence>
<dbReference type="EMBL" id="PYGD01000005">
    <property type="protein sequence ID" value="PSK91615.1"/>
    <property type="molecule type" value="Genomic_DNA"/>
</dbReference>
<name>A0A2P8D335_9BACT</name>
<dbReference type="OrthoDB" id="750125at2"/>
<proteinExistence type="predicted"/>
<dbReference type="Proteomes" id="UP000240572">
    <property type="component" value="Unassembled WGS sequence"/>
</dbReference>
<protein>
    <submittedName>
        <fullName evidence="1">Uncharacterized protein</fullName>
    </submittedName>
</protein>
<organism evidence="1 2">
    <name type="scientific">Taibaiella chishuiensis</name>
    <dbReference type="NCBI Taxonomy" id="1434707"/>
    <lineage>
        <taxon>Bacteria</taxon>
        <taxon>Pseudomonadati</taxon>
        <taxon>Bacteroidota</taxon>
        <taxon>Chitinophagia</taxon>
        <taxon>Chitinophagales</taxon>
        <taxon>Chitinophagaceae</taxon>
        <taxon>Taibaiella</taxon>
    </lineage>
</organism>
<dbReference type="RefSeq" id="WP_106523509.1">
    <property type="nucleotide sequence ID" value="NZ_PYGD01000005.1"/>
</dbReference>
<dbReference type="PROSITE" id="PS51257">
    <property type="entry name" value="PROKAR_LIPOPROTEIN"/>
    <property type="match status" value="1"/>
</dbReference>
<comment type="caution">
    <text evidence="1">The sequence shown here is derived from an EMBL/GenBank/DDBJ whole genome shotgun (WGS) entry which is preliminary data.</text>
</comment>
<keyword evidence="2" id="KW-1185">Reference proteome</keyword>
<dbReference type="AlphaFoldDB" id="A0A2P8D335"/>
<accession>A0A2P8D335</accession>
<evidence type="ECO:0000313" key="2">
    <source>
        <dbReference type="Proteomes" id="UP000240572"/>
    </source>
</evidence>